<dbReference type="Pfam" id="PF03693">
    <property type="entry name" value="ParD_antitoxin"/>
    <property type="match status" value="1"/>
</dbReference>
<dbReference type="Gene3D" id="6.10.10.120">
    <property type="entry name" value="Antitoxin ParD1-like"/>
    <property type="match status" value="1"/>
</dbReference>
<reference evidence="3 4" key="1">
    <citation type="submission" date="2020-08" db="EMBL/GenBank/DDBJ databases">
        <title>Genomic Encyclopedia of Type Strains, Phase IV (KMG-IV): sequencing the most valuable type-strain genomes for metagenomic binning, comparative biology and taxonomic classification.</title>
        <authorList>
            <person name="Goeker M."/>
        </authorList>
    </citation>
    <scope>NUCLEOTIDE SEQUENCE [LARGE SCALE GENOMIC DNA]</scope>
    <source>
        <strain evidence="3 4">DSM 12252</strain>
    </source>
</reference>
<organism evidence="3 4">
    <name type="scientific">Prosthecobacter vanneervenii</name>
    <dbReference type="NCBI Taxonomy" id="48466"/>
    <lineage>
        <taxon>Bacteria</taxon>
        <taxon>Pseudomonadati</taxon>
        <taxon>Verrucomicrobiota</taxon>
        <taxon>Verrucomicrobiia</taxon>
        <taxon>Verrucomicrobiales</taxon>
        <taxon>Verrucomicrobiaceae</taxon>
        <taxon>Prosthecobacter</taxon>
    </lineage>
</organism>
<dbReference type="NCBIfam" id="TIGR02606">
    <property type="entry name" value="antidote_CC2985"/>
    <property type="match status" value="1"/>
</dbReference>
<dbReference type="GO" id="GO:0006355">
    <property type="term" value="P:regulation of DNA-templated transcription"/>
    <property type="evidence" value="ECO:0007669"/>
    <property type="project" value="InterPro"/>
</dbReference>
<dbReference type="EMBL" id="JACHIG010000005">
    <property type="protein sequence ID" value="MBB5033333.1"/>
    <property type="molecule type" value="Genomic_DNA"/>
</dbReference>
<gene>
    <name evidence="3" type="ORF">HNQ65_002916</name>
</gene>
<dbReference type="Proteomes" id="UP000590740">
    <property type="component" value="Unassembled WGS sequence"/>
</dbReference>
<dbReference type="AlphaFoldDB" id="A0A7W8DKL1"/>
<comment type="caution">
    <text evidence="3">The sequence shown here is derived from an EMBL/GenBank/DDBJ whole genome shotgun (WGS) entry which is preliminary data.</text>
</comment>
<evidence type="ECO:0000256" key="1">
    <source>
        <dbReference type="ARBA" id="ARBA00008580"/>
    </source>
</evidence>
<dbReference type="InterPro" id="IPR010985">
    <property type="entry name" value="Ribbon_hlx_hlx"/>
</dbReference>
<dbReference type="PANTHER" id="PTHR36582">
    <property type="entry name" value="ANTITOXIN PARD"/>
    <property type="match status" value="1"/>
</dbReference>
<dbReference type="InterPro" id="IPR038296">
    <property type="entry name" value="ParD_sf"/>
</dbReference>
<protein>
    <submittedName>
        <fullName evidence="3">Antitoxin ParD1/3/4</fullName>
    </submittedName>
</protein>
<dbReference type="PANTHER" id="PTHR36582:SF2">
    <property type="entry name" value="ANTITOXIN PARD"/>
    <property type="match status" value="1"/>
</dbReference>
<comment type="similarity">
    <text evidence="1">Belongs to the ParD antitoxin family.</text>
</comment>
<dbReference type="InterPro" id="IPR022789">
    <property type="entry name" value="ParD"/>
</dbReference>
<proteinExistence type="inferred from homology"/>
<sequence>MTVTLPAAMESFVRQKIASGLYESADEVVVDSLGLMQQQEQWKAAASARIDEGLSDLDSGRSLTSEESRAEMAAFKARWRAQA</sequence>
<name>A0A7W8DKL1_9BACT</name>
<keyword evidence="2" id="KW-1277">Toxin-antitoxin system</keyword>
<evidence type="ECO:0000313" key="3">
    <source>
        <dbReference type="EMBL" id="MBB5033333.1"/>
    </source>
</evidence>
<dbReference type="SUPFAM" id="SSF47598">
    <property type="entry name" value="Ribbon-helix-helix"/>
    <property type="match status" value="1"/>
</dbReference>
<dbReference type="RefSeq" id="WP_184340246.1">
    <property type="nucleotide sequence ID" value="NZ_JACHIG010000005.1"/>
</dbReference>
<evidence type="ECO:0000313" key="4">
    <source>
        <dbReference type="Proteomes" id="UP000590740"/>
    </source>
</evidence>
<accession>A0A7W8DKL1</accession>
<keyword evidence="4" id="KW-1185">Reference proteome</keyword>
<evidence type="ECO:0000256" key="2">
    <source>
        <dbReference type="ARBA" id="ARBA00022649"/>
    </source>
</evidence>